<dbReference type="GO" id="GO:0002143">
    <property type="term" value="P:tRNA wobble position uridine thiolation"/>
    <property type="evidence" value="ECO:0007669"/>
    <property type="project" value="TreeGrafter"/>
</dbReference>
<dbReference type="InterPro" id="IPR027396">
    <property type="entry name" value="DsrEFH-like"/>
</dbReference>
<dbReference type="PANTHER" id="PTHR34874">
    <property type="entry name" value="PROTEIN YCHN"/>
    <property type="match status" value="1"/>
</dbReference>
<dbReference type="KEGG" id="mbah:HYN46_07720"/>
<dbReference type="PANTHER" id="PTHR34874:SF3">
    <property type="entry name" value="SULFURTRANSFERASE TUSD"/>
    <property type="match status" value="1"/>
</dbReference>
<organism evidence="5 6">
    <name type="scientific">Aquirhabdus parva</name>
    <dbReference type="NCBI Taxonomy" id="2283318"/>
    <lineage>
        <taxon>Bacteria</taxon>
        <taxon>Pseudomonadati</taxon>
        <taxon>Pseudomonadota</taxon>
        <taxon>Gammaproteobacteria</taxon>
        <taxon>Moraxellales</taxon>
        <taxon>Moraxellaceae</taxon>
        <taxon>Aquirhabdus</taxon>
    </lineage>
</organism>
<evidence type="ECO:0000256" key="4">
    <source>
        <dbReference type="ARBA" id="ARBA00022679"/>
    </source>
</evidence>
<dbReference type="Proteomes" id="UP000253940">
    <property type="component" value="Chromosome"/>
</dbReference>
<name>A0A345P622_9GAMM</name>
<keyword evidence="3" id="KW-0963">Cytoplasm</keyword>
<dbReference type="NCBIfam" id="NF001237">
    <property type="entry name" value="PRK00207.1"/>
    <property type="match status" value="1"/>
</dbReference>
<comment type="similarity">
    <text evidence="2">Belongs to the DsrE/TusD family.</text>
</comment>
<dbReference type="RefSeq" id="WP_114898841.1">
    <property type="nucleotide sequence ID" value="NZ_CP031222.1"/>
</dbReference>
<dbReference type="AlphaFoldDB" id="A0A345P622"/>
<dbReference type="Gene3D" id="3.40.1260.10">
    <property type="entry name" value="DsrEFH-like"/>
    <property type="match status" value="1"/>
</dbReference>
<dbReference type="EMBL" id="CP031222">
    <property type="protein sequence ID" value="AXI02731.1"/>
    <property type="molecule type" value="Genomic_DNA"/>
</dbReference>
<gene>
    <name evidence="5" type="primary">tusD</name>
    <name evidence="5" type="ORF">HYN46_07720</name>
</gene>
<evidence type="ECO:0000313" key="5">
    <source>
        <dbReference type="EMBL" id="AXI02731.1"/>
    </source>
</evidence>
<evidence type="ECO:0000256" key="2">
    <source>
        <dbReference type="ARBA" id="ARBA00007067"/>
    </source>
</evidence>
<dbReference type="OrthoDB" id="9787483at2"/>
<dbReference type="SUPFAM" id="SSF75169">
    <property type="entry name" value="DsrEFH-like"/>
    <property type="match status" value="1"/>
</dbReference>
<dbReference type="GO" id="GO:1990228">
    <property type="term" value="C:sulfurtransferase complex"/>
    <property type="evidence" value="ECO:0007669"/>
    <property type="project" value="TreeGrafter"/>
</dbReference>
<dbReference type="InterPro" id="IPR003787">
    <property type="entry name" value="Sulphur_relay_DsrE/F-like"/>
</dbReference>
<sequence>MSSVLLLLTEPMTSPLAWYSVELAKSLLQQGAQVKLFFYQDAASIANRLNWRPSDEPNLAQLWHQLDLDCAVCVSAALLRGVTDKDNATRHQLEGENIAEGFRLVGLGDLADSMLQVDRVIHL</sequence>
<keyword evidence="4 5" id="KW-0808">Transferase</keyword>
<proteinExistence type="inferred from homology"/>
<dbReference type="Pfam" id="PF02635">
    <property type="entry name" value="DsrE"/>
    <property type="match status" value="1"/>
</dbReference>
<comment type="subcellular location">
    <subcellularLocation>
        <location evidence="1">Cytoplasm</location>
    </subcellularLocation>
</comment>
<keyword evidence="6" id="KW-1185">Reference proteome</keyword>
<evidence type="ECO:0000313" key="6">
    <source>
        <dbReference type="Proteomes" id="UP000253940"/>
    </source>
</evidence>
<protein>
    <submittedName>
        <fullName evidence="5">Sulfurtransferase complex subunit TusD</fullName>
    </submittedName>
</protein>
<dbReference type="GO" id="GO:0016783">
    <property type="term" value="F:sulfurtransferase activity"/>
    <property type="evidence" value="ECO:0007669"/>
    <property type="project" value="InterPro"/>
</dbReference>
<dbReference type="InterPro" id="IPR017463">
    <property type="entry name" value="Sulphur_relay_TusD/DsrE"/>
</dbReference>
<evidence type="ECO:0000256" key="3">
    <source>
        <dbReference type="ARBA" id="ARBA00022490"/>
    </source>
</evidence>
<dbReference type="GO" id="GO:0097163">
    <property type="term" value="F:sulfur carrier activity"/>
    <property type="evidence" value="ECO:0007669"/>
    <property type="project" value="TreeGrafter"/>
</dbReference>
<dbReference type="NCBIfam" id="TIGR03012">
    <property type="entry name" value="sulf_tusD_dsrE"/>
    <property type="match status" value="1"/>
</dbReference>
<accession>A0A345P622</accession>
<evidence type="ECO:0000256" key="1">
    <source>
        <dbReference type="ARBA" id="ARBA00004496"/>
    </source>
</evidence>
<reference evidence="5 6" key="1">
    <citation type="submission" date="2018-07" db="EMBL/GenBank/DDBJ databases">
        <title>Genome sequencing of Moraxellaceae gen. HYN0046.</title>
        <authorList>
            <person name="Kim M."/>
            <person name="Yi H."/>
        </authorList>
    </citation>
    <scope>NUCLEOTIDE SEQUENCE [LARGE SCALE GENOMIC DNA]</scope>
    <source>
        <strain evidence="5 6">HYN0046</strain>
    </source>
</reference>